<evidence type="ECO:0000256" key="1">
    <source>
        <dbReference type="SAM" id="Phobius"/>
    </source>
</evidence>
<dbReference type="STRING" id="862908.BMS_3367"/>
<dbReference type="KEGG" id="bmx:BMS_3367"/>
<feature type="transmembrane region" description="Helical" evidence="1">
    <location>
        <begin position="139"/>
        <end position="159"/>
    </location>
</feature>
<keyword evidence="1" id="KW-1133">Transmembrane helix</keyword>
<reference evidence="3" key="1">
    <citation type="journal article" date="2013" name="ISME J.">
        <title>A small predatory core genome in the divergent marine Bacteriovorax marinus SJ and the terrestrial Bdellovibrio bacteriovorus.</title>
        <authorList>
            <person name="Crossman L.C."/>
            <person name="Chen H."/>
            <person name="Cerdeno-Tarraga A.M."/>
            <person name="Brooks K."/>
            <person name="Quail M.A."/>
            <person name="Pineiro S.A."/>
            <person name="Hobley L."/>
            <person name="Sockett R.E."/>
            <person name="Bentley S.D."/>
            <person name="Parkhill J."/>
            <person name="Williams H.N."/>
            <person name="Stine O.C."/>
        </authorList>
    </citation>
    <scope>NUCLEOTIDE SEQUENCE [LARGE SCALE GENOMIC DNA]</scope>
    <source>
        <strain evidence="3">ATCC BAA-682 / DSM 15412 / SJ</strain>
    </source>
</reference>
<protein>
    <submittedName>
        <fullName evidence="2">Membrane protein</fullName>
    </submittedName>
</protein>
<dbReference type="AlphaFoldDB" id="E1X140"/>
<keyword evidence="3" id="KW-1185">Reference proteome</keyword>
<name>E1X140_HALMS</name>
<evidence type="ECO:0000313" key="3">
    <source>
        <dbReference type="Proteomes" id="UP000008963"/>
    </source>
</evidence>
<feature type="transmembrane region" description="Helical" evidence="1">
    <location>
        <begin position="112"/>
        <end position="132"/>
    </location>
</feature>
<proteinExistence type="predicted"/>
<organism evidence="2 3">
    <name type="scientific">Halobacteriovorax marinus (strain ATCC BAA-682 / DSM 15412 / SJ)</name>
    <name type="common">Bacteriovorax marinus</name>
    <dbReference type="NCBI Taxonomy" id="862908"/>
    <lineage>
        <taxon>Bacteria</taxon>
        <taxon>Pseudomonadati</taxon>
        <taxon>Bdellovibrionota</taxon>
        <taxon>Bacteriovoracia</taxon>
        <taxon>Bacteriovoracales</taxon>
        <taxon>Halobacteriovoraceae</taxon>
        <taxon>Halobacteriovorax</taxon>
    </lineage>
</organism>
<dbReference type="PATRIC" id="fig|862908.3.peg.3220"/>
<dbReference type="HOGENOM" id="CLU_1238775_0_0_7"/>
<accession>E1X140</accession>
<dbReference type="EMBL" id="FQ312005">
    <property type="protein sequence ID" value="CBW28110.1"/>
    <property type="molecule type" value="Genomic_DNA"/>
</dbReference>
<keyword evidence="1" id="KW-0472">Membrane</keyword>
<evidence type="ECO:0000313" key="2">
    <source>
        <dbReference type="EMBL" id="CBW28110.1"/>
    </source>
</evidence>
<keyword evidence="1" id="KW-0812">Transmembrane</keyword>
<sequence>MLMANTNIDELSKSLETLYLDGKFDKAVDLLLESKNQLTAVDFHYNLGTVYSKMGEFGPGRYHLELAMKKGYVGSDILNNLAFVKSKLQGIDLSFSQNMSDKLLSFLSQYPVSYAISITLVLMLISLLLFKFKKVGSKLVLGALLVLSLSPVISHQLLLSGKSFAVNIKEMKIYEGPSSVYDVRVTIPGGSKFILGKSDGDWFYIDHPLDLTGWVKKEDIGIL</sequence>
<dbReference type="Proteomes" id="UP000008963">
    <property type="component" value="Chromosome"/>
</dbReference>
<gene>
    <name evidence="2" type="ordered locus">BMS_3367</name>
</gene>